<feature type="domain" description="ParB-like N-terminal" evidence="6">
    <location>
        <begin position="30"/>
        <end position="120"/>
    </location>
</feature>
<dbReference type="GO" id="GO:0007059">
    <property type="term" value="P:chromosome segregation"/>
    <property type="evidence" value="ECO:0007669"/>
    <property type="project" value="UniProtKB-KW"/>
</dbReference>
<evidence type="ECO:0000256" key="3">
    <source>
        <dbReference type="ARBA" id="ARBA00023125"/>
    </source>
</evidence>
<keyword evidence="2" id="KW-0159">Chromosome partition</keyword>
<gene>
    <name evidence="7" type="ORF">FIT61_06690</name>
</gene>
<reference evidence="7 8" key="1">
    <citation type="journal article" date="2019" name="ISME J.">
        <title>Evolution in action: habitat transition from sediment to the pelagial leads to genome streamlining in Methylophilaceae.</title>
        <authorList>
            <person name="Salcher M."/>
            <person name="Schaefle D."/>
            <person name="Kaspar M."/>
            <person name="Neuenschwander S.M."/>
            <person name="Ghai R."/>
        </authorList>
    </citation>
    <scope>NUCLEOTIDE SEQUENCE [LARGE SCALE GENOMIC DNA]</scope>
    <source>
        <strain evidence="7 8">MMS-RI-1</strain>
    </source>
</reference>
<dbReference type="PANTHER" id="PTHR33375:SF1">
    <property type="entry name" value="CHROMOSOME-PARTITIONING PROTEIN PARB-RELATED"/>
    <property type="match status" value="1"/>
</dbReference>
<dbReference type="GO" id="GO:0045881">
    <property type="term" value="P:positive regulation of sporulation resulting in formation of a cellular spore"/>
    <property type="evidence" value="ECO:0007669"/>
    <property type="project" value="TreeGrafter"/>
</dbReference>
<evidence type="ECO:0000256" key="4">
    <source>
        <dbReference type="ARBA" id="ARBA00025472"/>
    </source>
</evidence>
<comment type="function">
    <text evidence="4">Involved in chromosome partition. Localize to both poles of the predivisional cell following completion of DNA replication. Binds to the DNA origin of replication.</text>
</comment>
<dbReference type="InterPro" id="IPR004437">
    <property type="entry name" value="ParB/RepB/Spo0J"/>
</dbReference>
<dbReference type="RefSeq" id="WP_139883887.1">
    <property type="nucleotide sequence ID" value="NZ_CP040986.1"/>
</dbReference>
<feature type="compositionally biased region" description="Polar residues" evidence="5">
    <location>
        <begin position="25"/>
        <end position="34"/>
    </location>
</feature>
<dbReference type="Pfam" id="PF02195">
    <property type="entry name" value="ParB_N"/>
    <property type="match status" value="1"/>
</dbReference>
<dbReference type="GO" id="GO:0003677">
    <property type="term" value="F:DNA binding"/>
    <property type="evidence" value="ECO:0007669"/>
    <property type="project" value="UniProtKB-KW"/>
</dbReference>
<dbReference type="SMART" id="SM00470">
    <property type="entry name" value="ParB"/>
    <property type="match status" value="1"/>
</dbReference>
<evidence type="ECO:0000259" key="6">
    <source>
        <dbReference type="SMART" id="SM00470"/>
    </source>
</evidence>
<evidence type="ECO:0000313" key="8">
    <source>
        <dbReference type="Proteomes" id="UP000312102"/>
    </source>
</evidence>
<dbReference type="SUPFAM" id="SSF109709">
    <property type="entry name" value="KorB DNA-binding domain-like"/>
    <property type="match status" value="1"/>
</dbReference>
<accession>A0AAE6FU40</accession>
<dbReference type="EMBL" id="CP040986">
    <property type="protein sequence ID" value="QDD14103.1"/>
    <property type="molecule type" value="Genomic_DNA"/>
</dbReference>
<comment type="similarity">
    <text evidence="1">Belongs to the ParB family.</text>
</comment>
<dbReference type="Pfam" id="PF17762">
    <property type="entry name" value="HTH_ParB"/>
    <property type="match status" value="1"/>
</dbReference>
<evidence type="ECO:0000256" key="1">
    <source>
        <dbReference type="ARBA" id="ARBA00006295"/>
    </source>
</evidence>
<dbReference type="InterPro" id="IPR036086">
    <property type="entry name" value="ParB/Sulfiredoxin_sf"/>
</dbReference>
<dbReference type="SUPFAM" id="SSF110849">
    <property type="entry name" value="ParB/Sulfiredoxin"/>
    <property type="match status" value="1"/>
</dbReference>
<dbReference type="Gene3D" id="3.90.1530.30">
    <property type="match status" value="1"/>
</dbReference>
<organism evidence="7 8">
    <name type="scientific">Candidatus Methylopumilus rimovensis</name>
    <dbReference type="NCBI Taxonomy" id="2588535"/>
    <lineage>
        <taxon>Bacteria</taxon>
        <taxon>Pseudomonadati</taxon>
        <taxon>Pseudomonadota</taxon>
        <taxon>Betaproteobacteria</taxon>
        <taxon>Nitrosomonadales</taxon>
        <taxon>Methylophilaceae</taxon>
        <taxon>Candidatus Methylopumilus</taxon>
    </lineage>
</organism>
<dbReference type="PANTHER" id="PTHR33375">
    <property type="entry name" value="CHROMOSOME-PARTITIONING PROTEIN PARB-RELATED"/>
    <property type="match status" value="1"/>
</dbReference>
<dbReference type="FunFam" id="1.10.10.2830:FF:000001">
    <property type="entry name" value="Chromosome partitioning protein ParB"/>
    <property type="match status" value="1"/>
</dbReference>
<dbReference type="FunFam" id="3.90.1530.30:FF:000001">
    <property type="entry name" value="Chromosome partitioning protein ParB"/>
    <property type="match status" value="1"/>
</dbReference>
<proteinExistence type="inferred from homology"/>
<dbReference type="KEGG" id="mrk:FIT61_06690"/>
<evidence type="ECO:0000313" key="7">
    <source>
        <dbReference type="EMBL" id="QDD14103.1"/>
    </source>
</evidence>
<keyword evidence="8" id="KW-1185">Reference proteome</keyword>
<dbReference type="Gene3D" id="1.10.10.2830">
    <property type="match status" value="1"/>
</dbReference>
<evidence type="ECO:0000256" key="2">
    <source>
        <dbReference type="ARBA" id="ARBA00022829"/>
    </source>
</evidence>
<evidence type="ECO:0000256" key="5">
    <source>
        <dbReference type="SAM" id="MobiDB-lite"/>
    </source>
</evidence>
<sequence length="287" mass="31618">MAKPKGLGRGLDALLSNTDEDTPKNEGSLQTLSISDLKPGKYQPRSIMQEEALHALSQSILKQGVMQPIIVRPVGNNQYEIIAGERRWRAAKLANLNEVPVIIKNIPDESALAMALIENIQREDLNPLEEAIGIKRLIDEFNMTHEAAADAVGKSRVTVSNLLRLLTLTKSVQDRLLSGKIDMGHARALIGLEGSQQIMLCEEVIQKNLSVREVEALVKNLQNSYKTDTPKSSPKRANADVRHLEESLAETLGASVTIDAKKNGSGVLKVHYRNLEQLDEILKKIKG</sequence>
<keyword evidence="3" id="KW-0238">DNA-binding</keyword>
<dbReference type="CDD" id="cd16393">
    <property type="entry name" value="SPO0J_N"/>
    <property type="match status" value="1"/>
</dbReference>
<name>A0AAE6FU40_9PROT</name>
<dbReference type="InterPro" id="IPR050336">
    <property type="entry name" value="Chromosome_partition/occlusion"/>
</dbReference>
<feature type="region of interest" description="Disordered" evidence="5">
    <location>
        <begin position="1"/>
        <end position="37"/>
    </location>
</feature>
<dbReference type="AlphaFoldDB" id="A0AAE6FU40"/>
<dbReference type="Proteomes" id="UP000312102">
    <property type="component" value="Chromosome"/>
</dbReference>
<dbReference type="GO" id="GO:0005694">
    <property type="term" value="C:chromosome"/>
    <property type="evidence" value="ECO:0007669"/>
    <property type="project" value="TreeGrafter"/>
</dbReference>
<dbReference type="NCBIfam" id="TIGR00180">
    <property type="entry name" value="parB_part"/>
    <property type="match status" value="1"/>
</dbReference>
<dbReference type="InterPro" id="IPR003115">
    <property type="entry name" value="ParB_N"/>
</dbReference>
<dbReference type="Pfam" id="PF23552">
    <property type="entry name" value="ParB_C"/>
    <property type="match status" value="1"/>
</dbReference>
<dbReference type="InterPro" id="IPR041468">
    <property type="entry name" value="HTH_ParB/Spo0J"/>
</dbReference>
<protein>
    <submittedName>
        <fullName evidence="7">ParB/RepB/Spo0J family partition protein</fullName>
    </submittedName>
</protein>
<dbReference type="InterPro" id="IPR057240">
    <property type="entry name" value="ParB_dimer_C"/>
</dbReference>